<dbReference type="PANTHER" id="PTHR42855:SF1">
    <property type="entry name" value="ABC TRANSPORTER DOMAIN-CONTAINING PROTEIN"/>
    <property type="match status" value="1"/>
</dbReference>
<dbReference type="EMBL" id="JALQCY010000001">
    <property type="protein sequence ID" value="MCK9792842.1"/>
    <property type="molecule type" value="Genomic_DNA"/>
</dbReference>
<dbReference type="CDD" id="cd03221">
    <property type="entry name" value="ABCF_EF-3"/>
    <property type="match status" value="1"/>
</dbReference>
<name>A0ABT0J040_9MICO</name>
<keyword evidence="2 5" id="KW-0067">ATP-binding</keyword>
<evidence type="ECO:0000256" key="2">
    <source>
        <dbReference type="ARBA" id="ARBA00022840"/>
    </source>
</evidence>
<dbReference type="NCBIfam" id="NF000355">
    <property type="entry name" value="ribo_prot_ABC_F"/>
    <property type="match status" value="1"/>
</dbReference>
<feature type="domain" description="ABC transporter" evidence="4">
    <location>
        <begin position="6"/>
        <end position="261"/>
    </location>
</feature>
<evidence type="ECO:0000256" key="1">
    <source>
        <dbReference type="ARBA" id="ARBA00022741"/>
    </source>
</evidence>
<gene>
    <name evidence="5" type="ORF">M1843_03650</name>
</gene>
<accession>A0ABT0J040</accession>
<dbReference type="InterPro" id="IPR051309">
    <property type="entry name" value="ABCF_ATPase"/>
</dbReference>
<proteinExistence type="predicted"/>
<feature type="domain" description="ABC transporter" evidence="4">
    <location>
        <begin position="357"/>
        <end position="562"/>
    </location>
</feature>
<dbReference type="Pfam" id="PF00005">
    <property type="entry name" value="ABC_tran"/>
    <property type="match status" value="2"/>
</dbReference>
<dbReference type="PROSITE" id="PS00211">
    <property type="entry name" value="ABC_TRANSPORTER_1"/>
    <property type="match status" value="2"/>
</dbReference>
<evidence type="ECO:0000256" key="3">
    <source>
        <dbReference type="SAM" id="MobiDB-lite"/>
    </source>
</evidence>
<feature type="compositionally biased region" description="Basic and acidic residues" evidence="3">
    <location>
        <begin position="317"/>
        <end position="341"/>
    </location>
</feature>
<dbReference type="Proteomes" id="UP001651050">
    <property type="component" value="Unassembled WGS sequence"/>
</dbReference>
<sequence length="562" mass="59560">MDPSQLTLTDITLRYADRVVLDRLTLTVAPGERVGVVGDNGSGKSTLLAVVAGALEPQNGTRLVHAPGGTGYLPQTLDLPPASTVSDAIDHVLADVRALAAEIATLEDRLGTLDGAALDDALRRYAALTARFDARDGRGADRRVDVALHRLGLPGLDRARRLGTLSGGERSRLALAATLAADPELLLLDEPTNDLDDDALAWLTDRLRAHDGTVLAVTHDRAFLADLTTTLVEVDGGRARRYGAGWAGYLAAKEAERERLRLAYERWRADLGRQQRIAATNVEAMEQIPRRLPMASFGSGAFRSRSRTHGATGRIRNAKERVRRLTDDPAERPADRAEFRTDVGTSPGGDPVLDGPARDRAAIVLDGVEVRGRLAVPGLTVAAGEHVLVTGPNGAGKSTLLGVVAGEVAPDAGTTHVAGAVGHLRQTSAFGPDDARTVLHGFAAGRPGDLEEHAEALLATGLFPAEDLPRPVGELSQGQRARLELARVVTTTTDVLLVDEPTNHLSPALVEELERALAAFAGTLVLVSHDRTMRARFRGRRIVLDQGAVVADTGGSPSPVRS</sequence>
<dbReference type="PROSITE" id="PS50893">
    <property type="entry name" value="ABC_TRANSPORTER_2"/>
    <property type="match status" value="2"/>
</dbReference>
<keyword evidence="6" id="KW-1185">Reference proteome</keyword>
<evidence type="ECO:0000259" key="4">
    <source>
        <dbReference type="PROSITE" id="PS50893"/>
    </source>
</evidence>
<dbReference type="RefSeq" id="WP_416342689.1">
    <property type="nucleotide sequence ID" value="NZ_JALQCY010000001.1"/>
</dbReference>
<organism evidence="5 6">
    <name type="scientific">Isoptericola peretonis</name>
    <dbReference type="NCBI Taxonomy" id="2918523"/>
    <lineage>
        <taxon>Bacteria</taxon>
        <taxon>Bacillati</taxon>
        <taxon>Actinomycetota</taxon>
        <taxon>Actinomycetes</taxon>
        <taxon>Micrococcales</taxon>
        <taxon>Promicromonosporaceae</taxon>
        <taxon>Isoptericola</taxon>
    </lineage>
</organism>
<evidence type="ECO:0000313" key="5">
    <source>
        <dbReference type="EMBL" id="MCK9792842.1"/>
    </source>
</evidence>
<reference evidence="5 6" key="1">
    <citation type="submission" date="2022-02" db="EMBL/GenBank/DDBJ databases">
        <title>The car tank lid bacteriome: a reservoir of bacteria with potential in bioremediation of fuel.</title>
        <authorList>
            <person name="Vidal-Verdu A."/>
            <person name="Gomez-Martinez D."/>
            <person name="Latorre-Perez A."/>
            <person name="Pereto J."/>
            <person name="Porcar M."/>
        </authorList>
    </citation>
    <scope>NUCLEOTIDE SEQUENCE [LARGE SCALE GENOMIC DNA]</scope>
    <source>
        <strain evidence="5 6">4D.3</strain>
    </source>
</reference>
<dbReference type="InterPro" id="IPR003593">
    <property type="entry name" value="AAA+_ATPase"/>
</dbReference>
<dbReference type="InterPro" id="IPR003439">
    <property type="entry name" value="ABC_transporter-like_ATP-bd"/>
</dbReference>
<dbReference type="Gene3D" id="3.40.50.300">
    <property type="entry name" value="P-loop containing nucleotide triphosphate hydrolases"/>
    <property type="match status" value="2"/>
</dbReference>
<comment type="caution">
    <text evidence="5">The sequence shown here is derived from an EMBL/GenBank/DDBJ whole genome shotgun (WGS) entry which is preliminary data.</text>
</comment>
<evidence type="ECO:0000313" key="6">
    <source>
        <dbReference type="Proteomes" id="UP001651050"/>
    </source>
</evidence>
<feature type="region of interest" description="Disordered" evidence="3">
    <location>
        <begin position="300"/>
        <end position="356"/>
    </location>
</feature>
<dbReference type="InterPro" id="IPR027417">
    <property type="entry name" value="P-loop_NTPase"/>
</dbReference>
<keyword evidence="1" id="KW-0547">Nucleotide-binding</keyword>
<dbReference type="SUPFAM" id="SSF52540">
    <property type="entry name" value="P-loop containing nucleoside triphosphate hydrolases"/>
    <property type="match status" value="2"/>
</dbReference>
<dbReference type="InterPro" id="IPR017871">
    <property type="entry name" value="ABC_transporter-like_CS"/>
</dbReference>
<dbReference type="GO" id="GO:0005524">
    <property type="term" value="F:ATP binding"/>
    <property type="evidence" value="ECO:0007669"/>
    <property type="project" value="UniProtKB-KW"/>
</dbReference>
<protein>
    <submittedName>
        <fullName evidence="5">ATP-binding cassette domain-containing protein</fullName>
    </submittedName>
</protein>
<dbReference type="PANTHER" id="PTHR42855">
    <property type="entry name" value="ABC TRANSPORTER ATP-BINDING SUBUNIT"/>
    <property type="match status" value="1"/>
</dbReference>
<dbReference type="SMART" id="SM00382">
    <property type="entry name" value="AAA"/>
    <property type="match status" value="2"/>
</dbReference>